<evidence type="ECO:0000256" key="1">
    <source>
        <dbReference type="ARBA" id="ARBA00006018"/>
    </source>
</evidence>
<dbReference type="AlphaFoldDB" id="A0A286H0K4"/>
<dbReference type="Gene3D" id="2.30.30.140">
    <property type="match status" value="1"/>
</dbReference>
<evidence type="ECO:0000313" key="3">
    <source>
        <dbReference type="Proteomes" id="UP000219621"/>
    </source>
</evidence>
<gene>
    <name evidence="2" type="ORF">SAMN05421508_11749</name>
</gene>
<dbReference type="SUPFAM" id="SSF159127">
    <property type="entry name" value="HupF/HypC-like"/>
    <property type="match status" value="1"/>
</dbReference>
<dbReference type="PRINTS" id="PR00445">
    <property type="entry name" value="HUPFHYPC"/>
</dbReference>
<dbReference type="EMBL" id="OCNJ01000017">
    <property type="protein sequence ID" value="SOE01305.1"/>
    <property type="molecule type" value="Genomic_DNA"/>
</dbReference>
<organism evidence="2 3">
    <name type="scientific">Caenispirillum bisanense</name>
    <dbReference type="NCBI Taxonomy" id="414052"/>
    <lineage>
        <taxon>Bacteria</taxon>
        <taxon>Pseudomonadati</taxon>
        <taxon>Pseudomonadota</taxon>
        <taxon>Alphaproteobacteria</taxon>
        <taxon>Rhodospirillales</taxon>
        <taxon>Novispirillaceae</taxon>
        <taxon>Caenispirillum</taxon>
    </lineage>
</organism>
<proteinExistence type="inferred from homology"/>
<dbReference type="Pfam" id="PF01455">
    <property type="entry name" value="HupF_HypC"/>
    <property type="match status" value="1"/>
</dbReference>
<keyword evidence="3" id="KW-1185">Reference proteome</keyword>
<comment type="similarity">
    <text evidence="1">Belongs to the HupF/HypC family.</text>
</comment>
<name>A0A286H0K4_9PROT</name>
<evidence type="ECO:0000313" key="2">
    <source>
        <dbReference type="EMBL" id="SOE01305.1"/>
    </source>
</evidence>
<accession>A0A286H0K4</accession>
<reference evidence="2 3" key="1">
    <citation type="submission" date="2017-09" db="EMBL/GenBank/DDBJ databases">
        <authorList>
            <person name="Ehlers B."/>
            <person name="Leendertz F.H."/>
        </authorList>
    </citation>
    <scope>NUCLEOTIDE SEQUENCE [LARGE SCALE GENOMIC DNA]</scope>
    <source>
        <strain evidence="2 3">USBA 140</strain>
    </source>
</reference>
<dbReference type="Proteomes" id="UP000219621">
    <property type="component" value="Unassembled WGS sequence"/>
</dbReference>
<sequence>MCMGIPLRLTEVAADGESALGESRDGRHVERLDLRLVGPQPLGGWVLAFLGAARSVLTAAEAAQVADALEAVAAVQRGEGIDHLFADLIDREPELPDHLKDASA</sequence>
<dbReference type="InterPro" id="IPR001109">
    <property type="entry name" value="Hydrogenase_HupF/HypC"/>
</dbReference>
<dbReference type="NCBIfam" id="TIGR00074">
    <property type="entry name" value="hypC_hupF"/>
    <property type="match status" value="1"/>
</dbReference>
<protein>
    <submittedName>
        <fullName evidence="2">Hydrogenase-1 operon protein HyaF/hydrogenase expression/formation protein HypC</fullName>
    </submittedName>
</protein>